<evidence type="ECO:0000256" key="1">
    <source>
        <dbReference type="ARBA" id="ARBA00004196"/>
    </source>
</evidence>
<evidence type="ECO:0000256" key="3">
    <source>
        <dbReference type="ARBA" id="ARBA00011887"/>
    </source>
</evidence>
<dbReference type="EMBL" id="CP002209">
    <property type="protein sequence ID" value="ADN76356.1"/>
    <property type="molecule type" value="Genomic_DNA"/>
</dbReference>
<evidence type="ECO:0000256" key="2">
    <source>
        <dbReference type="ARBA" id="ARBA00009288"/>
    </source>
</evidence>
<evidence type="ECO:0000256" key="11">
    <source>
        <dbReference type="SAM" id="SignalP"/>
    </source>
</evidence>
<dbReference type="KEGG" id="fbl:Fbal_2153"/>
<evidence type="ECO:0000256" key="10">
    <source>
        <dbReference type="ARBA" id="ARBA00049131"/>
    </source>
</evidence>
<proteinExistence type="inferred from homology"/>
<dbReference type="Gene3D" id="1.20.140.10">
    <property type="entry name" value="Butyryl-CoA Dehydrogenase, subunit A, domain 3"/>
    <property type="match status" value="1"/>
</dbReference>
<evidence type="ECO:0000256" key="9">
    <source>
        <dbReference type="ARBA" id="ARBA00023004"/>
    </source>
</evidence>
<dbReference type="eggNOG" id="COG3303">
    <property type="taxonomic scope" value="Bacteria"/>
</dbReference>
<comment type="similarity">
    <text evidence="2">Belongs to the cytochrome c-552 family.</text>
</comment>
<comment type="subcellular location">
    <subcellularLocation>
        <location evidence="1">Cell envelope</location>
    </subcellularLocation>
</comment>
<evidence type="ECO:0000256" key="5">
    <source>
        <dbReference type="ARBA" id="ARBA00022723"/>
    </source>
</evidence>
<dbReference type="AlphaFoldDB" id="E1SVM5"/>
<keyword evidence="4" id="KW-0349">Heme</keyword>
<dbReference type="GO" id="GO:0046872">
    <property type="term" value="F:metal ion binding"/>
    <property type="evidence" value="ECO:0007669"/>
    <property type="project" value="UniProtKB-KW"/>
</dbReference>
<organism evidence="12 13">
    <name type="scientific">Ferrimonas balearica (strain DSM 9799 / CCM 4581 / KCTC 23876 / PAT)</name>
    <dbReference type="NCBI Taxonomy" id="550540"/>
    <lineage>
        <taxon>Bacteria</taxon>
        <taxon>Pseudomonadati</taxon>
        <taxon>Pseudomonadota</taxon>
        <taxon>Gammaproteobacteria</taxon>
        <taxon>Alteromonadales</taxon>
        <taxon>Ferrimonadaceae</taxon>
        <taxon>Ferrimonas</taxon>
    </lineage>
</organism>
<dbReference type="Proteomes" id="UP000006683">
    <property type="component" value="Chromosome"/>
</dbReference>
<comment type="catalytic activity">
    <reaction evidence="10">
        <text>6 Fe(III)-[cytochrome c] + NH4(+) + 2 H2O = 6 Fe(II)-[cytochrome c] + nitrite + 8 H(+)</text>
        <dbReference type="Rhea" id="RHEA:13089"/>
        <dbReference type="Rhea" id="RHEA-COMP:10350"/>
        <dbReference type="Rhea" id="RHEA-COMP:14399"/>
        <dbReference type="ChEBI" id="CHEBI:15377"/>
        <dbReference type="ChEBI" id="CHEBI:15378"/>
        <dbReference type="ChEBI" id="CHEBI:16301"/>
        <dbReference type="ChEBI" id="CHEBI:28938"/>
        <dbReference type="ChEBI" id="CHEBI:29033"/>
        <dbReference type="ChEBI" id="CHEBI:29034"/>
        <dbReference type="EC" id="1.7.2.2"/>
    </reaction>
</comment>
<gene>
    <name evidence="12" type="ordered locus">Fbal_2153</name>
</gene>
<dbReference type="NCBIfam" id="NF008339">
    <property type="entry name" value="PRK11125.1"/>
    <property type="match status" value="1"/>
</dbReference>
<dbReference type="GO" id="GO:0019645">
    <property type="term" value="P:anaerobic electron transport chain"/>
    <property type="evidence" value="ECO:0007669"/>
    <property type="project" value="TreeGrafter"/>
</dbReference>
<dbReference type="InterPro" id="IPR036280">
    <property type="entry name" value="Multihaem_cyt_sf"/>
</dbReference>
<dbReference type="CDD" id="cd00548">
    <property type="entry name" value="NrfA-like"/>
    <property type="match status" value="1"/>
</dbReference>
<dbReference type="EC" id="1.7.2.2" evidence="3"/>
<keyword evidence="13" id="KW-1185">Reference proteome</keyword>
<dbReference type="PIRSF" id="PIRSF000243">
    <property type="entry name" value="Cyt_c552"/>
    <property type="match status" value="1"/>
</dbReference>
<evidence type="ECO:0000313" key="12">
    <source>
        <dbReference type="EMBL" id="ADN76356.1"/>
    </source>
</evidence>
<dbReference type="Gene3D" id="1.10.1130.10">
    <property type="entry name" value="Flavocytochrome C3, Chain A"/>
    <property type="match status" value="1"/>
</dbReference>
<feature type="chain" id="PRO_5003151828" description="nitrite reductase (cytochrome; ammonia-forming)" evidence="11">
    <location>
        <begin position="23"/>
        <end position="451"/>
    </location>
</feature>
<dbReference type="InterPro" id="IPR003321">
    <property type="entry name" value="Cyt_c552"/>
</dbReference>
<reference evidence="12 13" key="1">
    <citation type="journal article" date="2010" name="Stand. Genomic Sci.">
        <title>Complete genome sequence of Ferrimonas balearica type strain (PAT).</title>
        <authorList>
            <person name="Nolan M."/>
            <person name="Sikorski J."/>
            <person name="Davenport K."/>
            <person name="Lucas S."/>
            <person name="Glavina Del Rio T."/>
            <person name="Tice H."/>
            <person name="Cheng J."/>
            <person name="Goodwin L."/>
            <person name="Pitluck S."/>
            <person name="Liolios K."/>
            <person name="Ivanova N."/>
            <person name="Mavromatis K."/>
            <person name="Ovchinnikova G."/>
            <person name="Pati A."/>
            <person name="Chen A."/>
            <person name="Palaniappan K."/>
            <person name="Land M."/>
            <person name="Hauser L."/>
            <person name="Chang Y."/>
            <person name="Jeffries C."/>
            <person name="Tapia R."/>
            <person name="Brettin T."/>
            <person name="Detter J."/>
            <person name="Han C."/>
            <person name="Yasawong M."/>
            <person name="Rohde M."/>
            <person name="Tindall B."/>
            <person name="Goker M."/>
            <person name="Woyke T."/>
            <person name="Bristow J."/>
            <person name="Eisen J."/>
            <person name="Markowitz V."/>
            <person name="Hugenholtz P."/>
            <person name="Kyrpides N."/>
            <person name="Klenk H."/>
            <person name="Lapidus A."/>
        </authorList>
    </citation>
    <scope>NUCLEOTIDE SEQUENCE [LARGE SCALE GENOMIC DNA]</scope>
    <source>
        <strain evidence="13">DSM 9799 / CCM 4581 / KCTC 23876 / PAT</strain>
    </source>
</reference>
<feature type="signal peptide" evidence="11">
    <location>
        <begin position="1"/>
        <end position="22"/>
    </location>
</feature>
<evidence type="ECO:0000256" key="8">
    <source>
        <dbReference type="ARBA" id="ARBA00023002"/>
    </source>
</evidence>
<keyword evidence="6 11" id="KW-0732">Signal</keyword>
<dbReference type="HOGENOM" id="CLU_035040_1_0_6"/>
<keyword evidence="8 12" id="KW-0560">Oxidoreductase</keyword>
<keyword evidence="9" id="KW-0408">Iron</keyword>
<name>E1SVM5_FERBD</name>
<sequence>MKKINKLLLSVAIAGLCGGAMAKPVESDNEAWKAKFPNQYDSWASSAETDQIVDLLADDPNLVVLWAGYGFSKDYNKARGHYYAVTDVIQTLRTGAPMNDTDGPMPAACWSCKSPDVARMYQEVGEGNFNDHKFGKWGHEMGNAIGCADCHESGTPKLTLSRPYAERAMEKVDLTFSEQSRDMKAAQTCGQCHVEYYFDKNDHNNVRFPWENGFTAEGAEKYFDSIGFADWTHKISKAPMLKAQHPEFETWATSVHAEMDVTCITCHMPKVTNDQGRKFSKHNVGNALDNFDVACSSCHDSQADLKATLKANKEAINAEKLKAEAIIVRAHFEAGAAWEAGATEAEMKQALTHIRHAQWRWDFAIASHGVHAHNPQEALRLLASAQEIGLQAQAELKKVLTKYGVAQPVAIPDISTKEAAQALVGWDKAKLDAQKEAFLEQRVDKEWPERN</sequence>
<dbReference type="GO" id="GO:0030288">
    <property type="term" value="C:outer membrane-bounded periplasmic space"/>
    <property type="evidence" value="ECO:0007669"/>
    <property type="project" value="TreeGrafter"/>
</dbReference>
<dbReference type="PANTHER" id="PTHR30633:SF0">
    <property type="entry name" value="CYTOCHROME C-552"/>
    <property type="match status" value="1"/>
</dbReference>
<dbReference type="PANTHER" id="PTHR30633">
    <property type="entry name" value="CYTOCHROME C-552 RESPIRATORY NITRITE REDUCTASE"/>
    <property type="match status" value="1"/>
</dbReference>
<dbReference type="GO" id="GO:0020037">
    <property type="term" value="F:heme binding"/>
    <property type="evidence" value="ECO:0007669"/>
    <property type="project" value="TreeGrafter"/>
</dbReference>
<protein>
    <recommendedName>
        <fullName evidence="3">nitrite reductase (cytochrome; ammonia-forming)</fullName>
        <ecNumber evidence="3">1.7.2.2</ecNumber>
    </recommendedName>
</protein>
<accession>E1SVM5</accession>
<evidence type="ECO:0000256" key="6">
    <source>
        <dbReference type="ARBA" id="ARBA00022729"/>
    </source>
</evidence>
<evidence type="ECO:0000313" key="13">
    <source>
        <dbReference type="Proteomes" id="UP000006683"/>
    </source>
</evidence>
<dbReference type="STRING" id="550540.Fbal_2153"/>
<dbReference type="SUPFAM" id="SSF48695">
    <property type="entry name" value="Multiheme cytochromes"/>
    <property type="match status" value="1"/>
</dbReference>
<keyword evidence="5" id="KW-0479">Metal-binding</keyword>
<dbReference type="GO" id="GO:0042279">
    <property type="term" value="F:nitrite reductase (cytochrome, ammonia-forming) activity"/>
    <property type="evidence" value="ECO:0007669"/>
    <property type="project" value="UniProtKB-EC"/>
</dbReference>
<evidence type="ECO:0000256" key="4">
    <source>
        <dbReference type="ARBA" id="ARBA00022617"/>
    </source>
</evidence>
<dbReference type="Pfam" id="PF02335">
    <property type="entry name" value="Cytochrom_C552"/>
    <property type="match status" value="1"/>
</dbReference>
<keyword evidence="7" id="KW-0106">Calcium</keyword>
<evidence type="ECO:0000256" key="7">
    <source>
        <dbReference type="ARBA" id="ARBA00022837"/>
    </source>
</evidence>